<sequence length="105" mass="11492">MARGVYGFANAARTYYGKEFAALSDDEFMSLVGMLISPNHFRPGSPASAERVQRISAYLKGEIQPASLLDVEYVGKTQGSPTEEMLVMLLRLVTDAKPETIAYGQ</sequence>
<dbReference type="Gene3D" id="1.10.3810.10">
    <property type="entry name" value="Biosynthetic peptidoglycan transglycosylase-like"/>
    <property type="match status" value="1"/>
</dbReference>
<name>A0ABU6D1J7_9GAMM</name>
<dbReference type="SUPFAM" id="SSF53955">
    <property type="entry name" value="Lysozyme-like"/>
    <property type="match status" value="1"/>
</dbReference>
<keyword evidence="3" id="KW-1185">Reference proteome</keyword>
<dbReference type="EMBL" id="JAYMYJ010000137">
    <property type="protein sequence ID" value="MEB4592553.1"/>
    <property type="molecule type" value="Genomic_DNA"/>
</dbReference>
<dbReference type="InterPro" id="IPR023346">
    <property type="entry name" value="Lysozyme-like_dom_sf"/>
</dbReference>
<dbReference type="Proteomes" id="UP001308005">
    <property type="component" value="Unassembled WGS sequence"/>
</dbReference>
<gene>
    <name evidence="2" type="ORF">VSS37_16325</name>
</gene>
<accession>A0ABU6D1J7</accession>
<dbReference type="Pfam" id="PF00912">
    <property type="entry name" value="Transgly"/>
    <property type="match status" value="1"/>
</dbReference>
<dbReference type="InterPro" id="IPR001264">
    <property type="entry name" value="Glyco_trans_51"/>
</dbReference>
<organism evidence="2 3">
    <name type="scientific">Candidatus Thiothrix phosphatis</name>
    <dbReference type="NCBI Taxonomy" id="3112415"/>
    <lineage>
        <taxon>Bacteria</taxon>
        <taxon>Pseudomonadati</taxon>
        <taxon>Pseudomonadota</taxon>
        <taxon>Gammaproteobacteria</taxon>
        <taxon>Thiotrichales</taxon>
        <taxon>Thiotrichaceae</taxon>
        <taxon>Thiothrix</taxon>
    </lineage>
</organism>
<dbReference type="InterPro" id="IPR036950">
    <property type="entry name" value="PBP_transglycosylase"/>
</dbReference>
<proteinExistence type="predicted"/>
<evidence type="ECO:0000313" key="2">
    <source>
        <dbReference type="EMBL" id="MEB4592553.1"/>
    </source>
</evidence>
<reference evidence="3" key="1">
    <citation type="submission" date="2023-07" db="EMBL/GenBank/DDBJ databases">
        <title>The carbon used by Thiothrix.</title>
        <authorList>
            <person name="Chen L."/>
        </authorList>
    </citation>
    <scope>NUCLEOTIDE SEQUENCE [LARGE SCALE GENOMIC DNA]</scope>
</reference>
<comment type="caution">
    <text evidence="2">The sequence shown here is derived from an EMBL/GenBank/DDBJ whole genome shotgun (WGS) entry which is preliminary data.</text>
</comment>
<protein>
    <submittedName>
        <fullName evidence="2">Transglycosylase domain-containing protein</fullName>
    </submittedName>
</protein>
<evidence type="ECO:0000259" key="1">
    <source>
        <dbReference type="Pfam" id="PF00912"/>
    </source>
</evidence>
<feature type="domain" description="Glycosyl transferase family 51" evidence="1">
    <location>
        <begin position="2"/>
        <end position="51"/>
    </location>
</feature>
<dbReference type="RefSeq" id="WP_324696905.1">
    <property type="nucleotide sequence ID" value="NZ_JAYMYJ010000137.1"/>
</dbReference>
<evidence type="ECO:0000313" key="3">
    <source>
        <dbReference type="Proteomes" id="UP001308005"/>
    </source>
</evidence>